<comment type="cofactor">
    <cofactor evidence="2 9">
        <name>Mg(2+)</name>
        <dbReference type="ChEBI" id="CHEBI:18420"/>
    </cofactor>
</comment>
<dbReference type="InterPro" id="IPR000489">
    <property type="entry name" value="Pterin-binding_dom"/>
</dbReference>
<evidence type="ECO:0000256" key="7">
    <source>
        <dbReference type="ARBA" id="ARBA00022842"/>
    </source>
</evidence>
<dbReference type="PANTHER" id="PTHR20941:SF1">
    <property type="entry name" value="FOLIC ACID SYNTHESIS PROTEIN FOL1"/>
    <property type="match status" value="1"/>
</dbReference>
<organism evidence="11 12">
    <name type="scientific">Verrucomicrobia subdivision 6 bacterium BACL9 MAG-120507-bin52</name>
    <dbReference type="NCBI Taxonomy" id="1655590"/>
    <lineage>
        <taxon>Bacteria</taxon>
        <taxon>Pseudomonadati</taxon>
        <taxon>Verrucomicrobiota</taxon>
        <taxon>Verrucomicrobiia</taxon>
        <taxon>Verrucomicrobiales</taxon>
        <taxon>Verrucomicrobia subdivision 6</taxon>
    </lineage>
</organism>
<comment type="similarity">
    <text evidence="9">Belongs to the DHPS family.</text>
</comment>
<dbReference type="EMBL" id="LIBO01000166">
    <property type="protein sequence ID" value="KRO61958.1"/>
    <property type="molecule type" value="Genomic_DNA"/>
</dbReference>
<comment type="function">
    <text evidence="9">Catalyzes the condensation of para-aminobenzoate (pABA) with 6-hydroxymethyl-7,8-dihydropterin diphosphate (DHPt-PP) to form 7,8-dihydropteroate (H2Pte), the immediate precursor of folate derivatives.</text>
</comment>
<evidence type="ECO:0000256" key="6">
    <source>
        <dbReference type="ARBA" id="ARBA00022723"/>
    </source>
</evidence>
<comment type="caution">
    <text evidence="11">The sequence shown here is derived from an EMBL/GenBank/DDBJ whole genome shotgun (WGS) entry which is preliminary data.</text>
</comment>
<dbReference type="GO" id="GO:0005829">
    <property type="term" value="C:cytosol"/>
    <property type="evidence" value="ECO:0007669"/>
    <property type="project" value="TreeGrafter"/>
</dbReference>
<comment type="pathway">
    <text evidence="3 9">Cofactor biosynthesis; tetrahydrofolate biosynthesis; 7,8-dihydrofolate from 2-amino-4-hydroxy-6-hydroxymethyl-7,8-dihydropteridine diphosphate and 4-aminobenzoate: step 1/2.</text>
</comment>
<dbReference type="NCBIfam" id="TIGR01496">
    <property type="entry name" value="DHPS"/>
    <property type="match status" value="1"/>
</dbReference>
<accession>A0A0R2RHS2</accession>
<evidence type="ECO:0000256" key="1">
    <source>
        <dbReference type="ARBA" id="ARBA00000012"/>
    </source>
</evidence>
<dbReference type="EC" id="2.5.1.15" evidence="4 9"/>
<keyword evidence="6 9" id="KW-0479">Metal-binding</keyword>
<dbReference type="PANTHER" id="PTHR20941">
    <property type="entry name" value="FOLATE SYNTHESIS PROTEINS"/>
    <property type="match status" value="1"/>
</dbReference>
<dbReference type="Proteomes" id="UP000051269">
    <property type="component" value="Unassembled WGS sequence"/>
</dbReference>
<evidence type="ECO:0000256" key="9">
    <source>
        <dbReference type="RuleBase" id="RU361205"/>
    </source>
</evidence>
<dbReference type="InterPro" id="IPR006390">
    <property type="entry name" value="DHP_synth_dom"/>
</dbReference>
<dbReference type="CDD" id="cd00739">
    <property type="entry name" value="DHPS"/>
    <property type="match status" value="1"/>
</dbReference>
<dbReference type="AlphaFoldDB" id="A0A0R2RHS2"/>
<keyword evidence="8 9" id="KW-0289">Folate biosynthesis</keyword>
<protein>
    <recommendedName>
        <fullName evidence="4 9">Dihydropteroate synthase</fullName>
        <shortName evidence="9">DHPS</shortName>
        <ecNumber evidence="4 9">2.5.1.15</ecNumber>
    </recommendedName>
    <alternativeName>
        <fullName evidence="9">Dihydropteroate pyrophosphorylase</fullName>
    </alternativeName>
</protein>
<feature type="domain" description="Pterin-binding" evidence="10">
    <location>
        <begin position="24"/>
        <end position="278"/>
    </location>
</feature>
<evidence type="ECO:0000256" key="2">
    <source>
        <dbReference type="ARBA" id="ARBA00001946"/>
    </source>
</evidence>
<dbReference type="InterPro" id="IPR011005">
    <property type="entry name" value="Dihydropteroate_synth-like_sf"/>
</dbReference>
<evidence type="ECO:0000259" key="10">
    <source>
        <dbReference type="PROSITE" id="PS50972"/>
    </source>
</evidence>
<keyword evidence="5 9" id="KW-0808">Transferase</keyword>
<dbReference type="GO" id="GO:0004156">
    <property type="term" value="F:dihydropteroate synthase activity"/>
    <property type="evidence" value="ECO:0007669"/>
    <property type="project" value="UniProtKB-EC"/>
</dbReference>
<dbReference type="GO" id="GO:0046656">
    <property type="term" value="P:folic acid biosynthetic process"/>
    <property type="evidence" value="ECO:0007669"/>
    <property type="project" value="UniProtKB-KW"/>
</dbReference>
<gene>
    <name evidence="11" type="ORF">ABR82_04750</name>
</gene>
<dbReference type="GO" id="GO:0046872">
    <property type="term" value="F:metal ion binding"/>
    <property type="evidence" value="ECO:0007669"/>
    <property type="project" value="UniProtKB-KW"/>
</dbReference>
<dbReference type="Gene3D" id="3.20.20.20">
    <property type="entry name" value="Dihydropteroate synthase-like"/>
    <property type="match status" value="1"/>
</dbReference>
<dbReference type="GO" id="GO:0046654">
    <property type="term" value="P:tetrahydrofolate biosynthetic process"/>
    <property type="evidence" value="ECO:0007669"/>
    <property type="project" value="UniProtKB-UniPathway"/>
</dbReference>
<dbReference type="PROSITE" id="PS00792">
    <property type="entry name" value="DHPS_1"/>
    <property type="match status" value="1"/>
</dbReference>
<evidence type="ECO:0000313" key="11">
    <source>
        <dbReference type="EMBL" id="KRO61958.1"/>
    </source>
</evidence>
<comment type="catalytic activity">
    <reaction evidence="1">
        <text>(7,8-dihydropterin-6-yl)methyl diphosphate + 4-aminobenzoate = 7,8-dihydropteroate + diphosphate</text>
        <dbReference type="Rhea" id="RHEA:19949"/>
        <dbReference type="ChEBI" id="CHEBI:17836"/>
        <dbReference type="ChEBI" id="CHEBI:17839"/>
        <dbReference type="ChEBI" id="CHEBI:33019"/>
        <dbReference type="ChEBI" id="CHEBI:72950"/>
        <dbReference type="EC" id="2.5.1.15"/>
    </reaction>
</comment>
<keyword evidence="7 9" id="KW-0460">Magnesium</keyword>
<dbReference type="InterPro" id="IPR045031">
    <property type="entry name" value="DHP_synth-like"/>
</dbReference>
<reference evidence="11 12" key="1">
    <citation type="submission" date="2015-10" db="EMBL/GenBank/DDBJ databases">
        <title>Metagenome-Assembled Genomes uncover a global brackish microbiome.</title>
        <authorList>
            <person name="Hugerth L.W."/>
            <person name="Larsson J."/>
            <person name="Alneberg J."/>
            <person name="Lindh M.V."/>
            <person name="Legrand C."/>
            <person name="Pinhassi J."/>
            <person name="Andersson A.F."/>
        </authorList>
    </citation>
    <scope>NUCLEOTIDE SEQUENCE [LARGE SCALE GENOMIC DNA]</scope>
    <source>
        <strain evidence="11">BACL18 MAG-120507-bin52</strain>
    </source>
</reference>
<evidence type="ECO:0000256" key="8">
    <source>
        <dbReference type="ARBA" id="ARBA00022909"/>
    </source>
</evidence>
<evidence type="ECO:0000256" key="4">
    <source>
        <dbReference type="ARBA" id="ARBA00012458"/>
    </source>
</evidence>
<evidence type="ECO:0000256" key="5">
    <source>
        <dbReference type="ARBA" id="ARBA00022679"/>
    </source>
</evidence>
<evidence type="ECO:0000256" key="3">
    <source>
        <dbReference type="ARBA" id="ARBA00004763"/>
    </source>
</evidence>
<evidence type="ECO:0000313" key="12">
    <source>
        <dbReference type="Proteomes" id="UP000051269"/>
    </source>
</evidence>
<sequence>MSRFPATQGWQCGAKRIEIQASRPFLLGILNVTPDSFSDGGKFTQVGAAVSHGIKLCEVADGVDVGGESTRPGADEVSAKEERARVIPVLREIRKERPEAFLSVDTYKVEVARAAVEEAGVDVVNDVGGGRWDEGMWEWVAGAGVGYICMHAGGKPQEMQKSPSYGNVVQEVYEFLQERVGGMERAGIVADRVVLDVGIGFGKLAEHNRALLEGDWTGLGRPLLWGLSRKSFLGVTEKERGLKSREEALDFWHRELFQRGGPMIWRVHDPVRVKEVFR</sequence>
<dbReference type="PROSITE" id="PS50972">
    <property type="entry name" value="PTERIN_BINDING"/>
    <property type="match status" value="1"/>
</dbReference>
<name>A0A0R2RHS2_9BACT</name>
<dbReference type="Pfam" id="PF00809">
    <property type="entry name" value="Pterin_bind"/>
    <property type="match status" value="1"/>
</dbReference>
<dbReference type="SUPFAM" id="SSF51717">
    <property type="entry name" value="Dihydropteroate synthetase-like"/>
    <property type="match status" value="1"/>
</dbReference>
<proteinExistence type="inferred from homology"/>
<dbReference type="UniPathway" id="UPA00077">
    <property type="reaction ID" value="UER00156"/>
</dbReference>